<feature type="region of interest" description="Disordered" evidence="1">
    <location>
        <begin position="22"/>
        <end position="57"/>
    </location>
</feature>
<name>A0A433VSB5_9CYAN</name>
<comment type="caution">
    <text evidence="2">The sequence shown here is derived from an EMBL/GenBank/DDBJ whole genome shotgun (WGS) entry which is preliminary data.</text>
</comment>
<evidence type="ECO:0000256" key="1">
    <source>
        <dbReference type="SAM" id="MobiDB-lite"/>
    </source>
</evidence>
<gene>
    <name evidence="2" type="ORF">DSM106972_010730</name>
</gene>
<dbReference type="EMBL" id="RSCL01000002">
    <property type="protein sequence ID" value="RUT09020.1"/>
    <property type="molecule type" value="Genomic_DNA"/>
</dbReference>
<proteinExistence type="predicted"/>
<accession>A0A433VSB5</accession>
<reference evidence="2" key="1">
    <citation type="submission" date="2018-12" db="EMBL/GenBank/DDBJ databases">
        <authorList>
            <person name="Will S."/>
            <person name="Neumann-Schaal M."/>
            <person name="Henke P."/>
        </authorList>
    </citation>
    <scope>NUCLEOTIDE SEQUENCE</scope>
    <source>
        <strain evidence="2">PCC 7102</strain>
    </source>
</reference>
<organism evidence="2 3">
    <name type="scientific">Dulcicalothrix desertica PCC 7102</name>
    <dbReference type="NCBI Taxonomy" id="232991"/>
    <lineage>
        <taxon>Bacteria</taxon>
        <taxon>Bacillati</taxon>
        <taxon>Cyanobacteriota</taxon>
        <taxon>Cyanophyceae</taxon>
        <taxon>Nostocales</taxon>
        <taxon>Calotrichaceae</taxon>
        <taxon>Dulcicalothrix</taxon>
    </lineage>
</organism>
<evidence type="ECO:0000313" key="2">
    <source>
        <dbReference type="EMBL" id="RUT09020.1"/>
    </source>
</evidence>
<keyword evidence="3" id="KW-1185">Reference proteome</keyword>
<evidence type="ECO:0000313" key="3">
    <source>
        <dbReference type="Proteomes" id="UP000271624"/>
    </source>
</evidence>
<dbReference type="Proteomes" id="UP000271624">
    <property type="component" value="Unassembled WGS sequence"/>
</dbReference>
<protein>
    <submittedName>
        <fullName evidence="2">Uncharacterized protein</fullName>
    </submittedName>
</protein>
<dbReference type="AlphaFoldDB" id="A0A433VSB5"/>
<feature type="compositionally biased region" description="Basic and acidic residues" evidence="1">
    <location>
        <begin position="22"/>
        <end position="39"/>
    </location>
</feature>
<reference evidence="2" key="2">
    <citation type="journal article" date="2019" name="Genome Biol. Evol.">
        <title>Day and night: Metabolic profiles and evolutionary relationships of six axenic non-marine cyanobacteria.</title>
        <authorList>
            <person name="Will S.E."/>
            <person name="Henke P."/>
            <person name="Boedeker C."/>
            <person name="Huang S."/>
            <person name="Brinkmann H."/>
            <person name="Rohde M."/>
            <person name="Jarek M."/>
            <person name="Friedl T."/>
            <person name="Seufert S."/>
            <person name="Schumacher M."/>
            <person name="Overmann J."/>
            <person name="Neumann-Schaal M."/>
            <person name="Petersen J."/>
        </authorList>
    </citation>
    <scope>NUCLEOTIDE SEQUENCE [LARGE SCALE GENOMIC DNA]</scope>
    <source>
        <strain evidence="2">PCC 7102</strain>
    </source>
</reference>
<sequence>MLLQEAPKFLKASKFRKAEALSLRKREAAPHSETTKENTQEGTKFSMPVKRNKADFN</sequence>